<comment type="caution">
    <text evidence="2">The sequence shown here is derived from an EMBL/GenBank/DDBJ whole genome shotgun (WGS) entry which is preliminary data.</text>
</comment>
<feature type="non-terminal residue" evidence="2">
    <location>
        <position position="1"/>
    </location>
</feature>
<name>A0A9X9LM86_GULGU</name>
<organism evidence="2 3">
    <name type="scientific">Gulo gulo</name>
    <name type="common">Wolverine</name>
    <name type="synonym">Gluton</name>
    <dbReference type="NCBI Taxonomy" id="48420"/>
    <lineage>
        <taxon>Eukaryota</taxon>
        <taxon>Metazoa</taxon>
        <taxon>Chordata</taxon>
        <taxon>Craniata</taxon>
        <taxon>Vertebrata</taxon>
        <taxon>Euteleostomi</taxon>
        <taxon>Mammalia</taxon>
        <taxon>Eutheria</taxon>
        <taxon>Laurasiatheria</taxon>
        <taxon>Carnivora</taxon>
        <taxon>Caniformia</taxon>
        <taxon>Musteloidea</taxon>
        <taxon>Mustelidae</taxon>
        <taxon>Guloninae</taxon>
        <taxon>Gulo</taxon>
    </lineage>
</organism>
<proteinExistence type="predicted"/>
<keyword evidence="3" id="KW-1185">Reference proteome</keyword>
<feature type="region of interest" description="Disordered" evidence="1">
    <location>
        <begin position="16"/>
        <end position="68"/>
    </location>
</feature>
<gene>
    <name evidence="2" type="ORF">BN2614_LOCUS3</name>
</gene>
<dbReference type="AlphaFoldDB" id="A0A9X9LM86"/>
<evidence type="ECO:0000313" key="2">
    <source>
        <dbReference type="EMBL" id="VCW76635.1"/>
    </source>
</evidence>
<evidence type="ECO:0000256" key="1">
    <source>
        <dbReference type="SAM" id="MobiDB-lite"/>
    </source>
</evidence>
<evidence type="ECO:0000313" key="3">
    <source>
        <dbReference type="Proteomes" id="UP000269945"/>
    </source>
</evidence>
<dbReference type="Proteomes" id="UP000269945">
    <property type="component" value="Unassembled WGS sequence"/>
</dbReference>
<accession>A0A9X9LM86</accession>
<protein>
    <submittedName>
        <fullName evidence="2">Uncharacterized protein</fullName>
    </submittedName>
</protein>
<reference evidence="2 3" key="1">
    <citation type="submission" date="2018-10" db="EMBL/GenBank/DDBJ databases">
        <authorList>
            <person name="Ekblom R."/>
            <person name="Jareborg N."/>
        </authorList>
    </citation>
    <scope>NUCLEOTIDE SEQUENCE [LARGE SCALE GENOMIC DNA]</scope>
    <source>
        <tissue evidence="2">Muscle</tissue>
    </source>
</reference>
<sequence length="82" mass="8861">RPLRVRTWVRACVRAAEKGRRRPSEPVSPCAGEEAQTSGTAFPAQTTKQLSAPSSVSSPETPSDGQVVLRTGPFLWARQLTV</sequence>
<dbReference type="EMBL" id="CYRY02007676">
    <property type="protein sequence ID" value="VCW76635.1"/>
    <property type="molecule type" value="Genomic_DNA"/>
</dbReference>
<feature type="compositionally biased region" description="Polar residues" evidence="1">
    <location>
        <begin position="35"/>
        <end position="64"/>
    </location>
</feature>